<feature type="transmembrane region" description="Helical" evidence="1">
    <location>
        <begin position="7"/>
        <end position="28"/>
    </location>
</feature>
<dbReference type="AlphaFoldDB" id="A0A430B8Q9"/>
<evidence type="ECO:0000313" key="2">
    <source>
        <dbReference type="EMBL" id="RSU16722.1"/>
    </source>
</evidence>
<dbReference type="EMBL" id="NGKB01000001">
    <property type="protein sequence ID" value="RSU16722.1"/>
    <property type="molecule type" value="Genomic_DNA"/>
</dbReference>
<dbReference type="RefSeq" id="WP_126790830.1">
    <property type="nucleotide sequence ID" value="NZ_CP060720.1"/>
</dbReference>
<evidence type="ECO:0000256" key="1">
    <source>
        <dbReference type="SAM" id="Phobius"/>
    </source>
</evidence>
<feature type="transmembrane region" description="Helical" evidence="1">
    <location>
        <begin position="34"/>
        <end position="51"/>
    </location>
</feature>
<keyword evidence="1" id="KW-0472">Membrane</keyword>
<keyword evidence="1" id="KW-1133">Transmembrane helix</keyword>
<keyword evidence="1" id="KW-0812">Transmembrane</keyword>
<protein>
    <submittedName>
        <fullName evidence="2">Uncharacterized protein</fullName>
    </submittedName>
</protein>
<evidence type="ECO:0000313" key="3">
    <source>
        <dbReference type="Proteomes" id="UP000288028"/>
    </source>
</evidence>
<gene>
    <name evidence="2" type="ORF">CBF28_00625</name>
</gene>
<sequence length="230" mass="25864">MSRNKKVGIITVLVLVLVIFSYLSGNRWGTKSDIISAFATLFALLFAYFAYKQSEVSNKMAKEALEAQLNPLPALNFALRSKFDDKGCPSGYELVCVNSGDGIAILSVNSFRDIEVTNENAIQVSFFGNQTKDIENDSKESRTQETELIRKGKGVVAFHDELVNSVVLLPQEIKVLFSSSKFLIRKTSSMHKESKEFLISFHDDVTKKNHNVFLFYNDMNGRNTLSVRVE</sequence>
<comment type="caution">
    <text evidence="2">The sequence shown here is derived from an EMBL/GenBank/DDBJ whole genome shotgun (WGS) entry which is preliminary data.</text>
</comment>
<accession>A0A430B8Q9</accession>
<organism evidence="2 3">
    <name type="scientific">Vagococcus carniphilus</name>
    <dbReference type="NCBI Taxonomy" id="218144"/>
    <lineage>
        <taxon>Bacteria</taxon>
        <taxon>Bacillati</taxon>
        <taxon>Bacillota</taxon>
        <taxon>Bacilli</taxon>
        <taxon>Lactobacillales</taxon>
        <taxon>Enterococcaceae</taxon>
        <taxon>Vagococcus</taxon>
    </lineage>
</organism>
<proteinExistence type="predicted"/>
<name>A0A430B8Q9_9ENTE</name>
<reference evidence="2 3" key="1">
    <citation type="submission" date="2017-05" db="EMBL/GenBank/DDBJ databases">
        <title>Vagococcus spp. assemblies.</title>
        <authorList>
            <person name="Gulvik C.A."/>
        </authorList>
    </citation>
    <scope>NUCLEOTIDE SEQUENCE [LARGE SCALE GENOMIC DNA]</scope>
    <source>
        <strain evidence="2 3">SS1714</strain>
    </source>
</reference>
<keyword evidence="3" id="KW-1185">Reference proteome</keyword>
<dbReference type="Proteomes" id="UP000288028">
    <property type="component" value="Unassembled WGS sequence"/>
</dbReference>
<dbReference type="GeneID" id="95579924"/>